<dbReference type="RefSeq" id="WP_143121470.1">
    <property type="nucleotide sequence ID" value="NZ_FOHI01000010.1"/>
</dbReference>
<evidence type="ECO:0000313" key="4">
    <source>
        <dbReference type="Proteomes" id="UP000183339"/>
    </source>
</evidence>
<accession>A0A1I0FTC0</accession>
<evidence type="ECO:0000313" key="3">
    <source>
        <dbReference type="EMBL" id="SET60805.1"/>
    </source>
</evidence>
<dbReference type="GO" id="GO:0004386">
    <property type="term" value="F:helicase activity"/>
    <property type="evidence" value="ECO:0007669"/>
    <property type="project" value="UniProtKB-KW"/>
</dbReference>
<dbReference type="InterPro" id="IPR009270">
    <property type="entry name" value="DUF927"/>
</dbReference>
<dbReference type="Pfam" id="PF06048">
    <property type="entry name" value="DUF927"/>
    <property type="match status" value="1"/>
</dbReference>
<dbReference type="Pfam" id="PF13362">
    <property type="entry name" value="Toprim_3"/>
    <property type="match status" value="1"/>
</dbReference>
<sequence>MFDIYSQFRNAMEAAGITPPDVIKADGVLHRFPTNGKPDDDAGWYVFYNDGIPAGAFGDWRLGVDYKWRADIDRALTRIEEEEHRTKLEAMKHLREVEQNKRRAKAREQANLIWADAIPCANHSYLAAKGIGPNKTRLFGDELVIPLKEGNELHSLQFISPNGDKRFLPGGRVSGCYFRIGNSDGKDALCIAEGFATGASIHEATGLPVAVAFNAGNLESVARGLAEKFPELPLIICADDDFSTEGNPGLTKGTETARAVGGLLAIPDFGPDRRDGMTDFNDMERLRGLEAVKLAIMGVAASVGDQGSGGEQGGDEQKVAVDFQSLSLSSASPDTEVSRVAEVQANGDEAYAVTPASSAEVAQVADSTVSTANPIPDIADRPTFRVFNEWLEHGGKKLRPGVWHFGTDKEGHPIQTWISSPLYVEAVTYDGKDNHFGRMLRFKNTIGGWREWAMPMQMLAGTGDELRGELLSMGVEIDPSPNARRLLSTYLQAKPPKRRIRCALQVGWCEDSFVLPDTVIGPKASGLIFQSGEGVHDEHTIGGTLAGWQSEIAARAVGNPLLLLTLSAAFSGPLLAKCNAEGGGLHFVGDSSTGKTTLLEAACSVWGGANYRRSWRATANGMEGAAALFNDCLLALDEISECNPNEVGNIVYALGNGRGKQRASRTGSPRALTRWRCMVLSSGERTIETTMQEGGNRSKAGQAVRLLDLQVARTFGAWDNLHDLPSGTTFSDAIKRAAATHHGHAGRAFLEKLTRDNSDFCALLERIKGLREFSVEGSEGQEKRAAARFALIALGGELATEYGLTGWSPGDAIQAAALSFKAWRASRGHGNSERIQVLERLRDFIDRHGDSRFSDKDAKTDIPIRDRAGWWEDTPDDRIYLFTAGGLREALKGFDYGRAQDLLAEVGVLPPRDAQGKHSRTSRVNGESKRLYPIDLSKLGDDYGAA</sequence>
<dbReference type="AlphaFoldDB" id="A0A1I0FTC0"/>
<keyword evidence="3" id="KW-0547">Nucleotide-binding</keyword>
<keyword evidence="3" id="KW-0347">Helicase</keyword>
<gene>
    <name evidence="3" type="ORF">SAMN05216412_11016</name>
</gene>
<keyword evidence="3" id="KW-0067">ATP-binding</keyword>
<dbReference type="Proteomes" id="UP000183339">
    <property type="component" value="Unassembled WGS sequence"/>
</dbReference>
<dbReference type="OrthoDB" id="784829at2"/>
<dbReference type="InterPro" id="IPR034154">
    <property type="entry name" value="TOPRIM_DnaG/twinkle"/>
</dbReference>
<dbReference type="CDD" id="cd01029">
    <property type="entry name" value="TOPRIM_primases"/>
    <property type="match status" value="1"/>
</dbReference>
<organism evidence="3 4">
    <name type="scientific">Nitrosospira multiformis</name>
    <dbReference type="NCBI Taxonomy" id="1231"/>
    <lineage>
        <taxon>Bacteria</taxon>
        <taxon>Pseudomonadati</taxon>
        <taxon>Pseudomonadota</taxon>
        <taxon>Betaproteobacteria</taxon>
        <taxon>Nitrosomonadales</taxon>
        <taxon>Nitrosomonadaceae</taxon>
        <taxon>Nitrosospira</taxon>
    </lineage>
</organism>
<name>A0A1I0FTC0_9PROT</name>
<evidence type="ECO:0000259" key="2">
    <source>
        <dbReference type="Pfam" id="PF13362"/>
    </source>
</evidence>
<proteinExistence type="predicted"/>
<dbReference type="InterPro" id="IPR006171">
    <property type="entry name" value="TOPRIM_dom"/>
</dbReference>
<feature type="domain" description="Toprim" evidence="2">
    <location>
        <begin position="189"/>
        <end position="288"/>
    </location>
</feature>
<protein>
    <submittedName>
        <fullName evidence="3">Putative DNA primase/helicase</fullName>
    </submittedName>
</protein>
<keyword evidence="3" id="KW-0378">Hydrolase</keyword>
<evidence type="ECO:0000259" key="1">
    <source>
        <dbReference type="Pfam" id="PF06048"/>
    </source>
</evidence>
<reference evidence="3 4" key="1">
    <citation type="submission" date="2016-10" db="EMBL/GenBank/DDBJ databases">
        <authorList>
            <person name="de Groot N.N."/>
        </authorList>
    </citation>
    <scope>NUCLEOTIDE SEQUENCE [LARGE SCALE GENOMIC DNA]</scope>
    <source>
        <strain evidence="3 4">Nl7</strain>
    </source>
</reference>
<dbReference type="EMBL" id="FOHI01000010">
    <property type="protein sequence ID" value="SET60805.1"/>
    <property type="molecule type" value="Genomic_DNA"/>
</dbReference>
<feature type="domain" description="DUF927" evidence="1">
    <location>
        <begin position="399"/>
        <end position="671"/>
    </location>
</feature>